<accession>A0A0F7UGH6</accession>
<feature type="region of interest" description="Disordered" evidence="2">
    <location>
        <begin position="256"/>
        <end position="322"/>
    </location>
</feature>
<reference evidence="3" key="1">
    <citation type="journal article" date="2015" name="PLoS ONE">
        <title>Comprehensive Evaluation of Toxoplasma gondii VEG and Neospora caninum LIV Genomes with Tachyzoite Stage Transcriptome and Proteome Defines Novel Transcript Features.</title>
        <authorList>
            <person name="Ramaprasad A."/>
            <person name="Mourier T."/>
            <person name="Naeem R."/>
            <person name="Malas T.B."/>
            <person name="Moussa E."/>
            <person name="Panigrahi A."/>
            <person name="Vermont S.J."/>
            <person name="Otto T.D."/>
            <person name="Wastling J."/>
            <person name="Pain A."/>
        </authorList>
    </citation>
    <scope>NUCLEOTIDE SEQUENCE</scope>
    <source>
        <strain evidence="3">Liverpool</strain>
    </source>
</reference>
<name>A0A0F7UGH6_NEOCL</name>
<dbReference type="EMBL" id="LN714484">
    <property type="protein sequence ID" value="CEL68081.1"/>
    <property type="molecule type" value="Genomic_DNA"/>
</dbReference>
<evidence type="ECO:0000256" key="1">
    <source>
        <dbReference type="SAM" id="Coils"/>
    </source>
</evidence>
<feature type="compositionally biased region" description="Basic residues" evidence="2">
    <location>
        <begin position="287"/>
        <end position="297"/>
    </location>
</feature>
<evidence type="ECO:0000313" key="3">
    <source>
        <dbReference type="EMBL" id="CEL68081.1"/>
    </source>
</evidence>
<evidence type="ECO:0000256" key="2">
    <source>
        <dbReference type="SAM" id="MobiDB-lite"/>
    </source>
</evidence>
<organism evidence="3">
    <name type="scientific">Neospora caninum (strain Liverpool)</name>
    <dbReference type="NCBI Taxonomy" id="572307"/>
    <lineage>
        <taxon>Eukaryota</taxon>
        <taxon>Sar</taxon>
        <taxon>Alveolata</taxon>
        <taxon>Apicomplexa</taxon>
        <taxon>Conoidasida</taxon>
        <taxon>Coccidia</taxon>
        <taxon>Eucoccidiorida</taxon>
        <taxon>Eimeriorina</taxon>
        <taxon>Sarcocystidae</taxon>
        <taxon>Neospora</taxon>
    </lineage>
</organism>
<feature type="region of interest" description="Disordered" evidence="2">
    <location>
        <begin position="126"/>
        <end position="193"/>
    </location>
</feature>
<gene>
    <name evidence="3" type="ORF">BN1204_038555</name>
</gene>
<proteinExistence type="predicted"/>
<sequence>MLDASRRKVEQTSTEAHQLRHDKRELNVHLQDLTRRLEALKKISISASSGGDAEQIQILRNIIRKQEMELMDVRLASACKQVAKQEQDILDTLRDLGRSELGPLSSGLSRVSSLAQELRRDFESLSSAPGISSQASKFSIMRPSSLQQKRASRRKSHKAEALPQRTRRSPAPNDVTHEADRSPLLATRRRNQRRVRRACKPKLFALHSAVHGSSKRRLACIVCCSRDVLRTQVFSTLTGSPRERFTRHWSLFGEDARERENSGEEREDDRRERRKGRRGRSGDGGRRERRGKRGRGERRRETSSSGSRSRFPGARKDARYAPDCARRAFLAQCMRVSGV</sequence>
<feature type="compositionally biased region" description="Basic and acidic residues" evidence="2">
    <location>
        <begin position="256"/>
        <end position="271"/>
    </location>
</feature>
<dbReference type="AlphaFoldDB" id="A0A0F7UGH6"/>
<keyword evidence="1" id="KW-0175">Coiled coil</keyword>
<feature type="compositionally biased region" description="Polar residues" evidence="2">
    <location>
        <begin position="126"/>
        <end position="149"/>
    </location>
</feature>
<protein>
    <submittedName>
        <fullName evidence="3">Uncharacterized protein</fullName>
    </submittedName>
</protein>
<feature type="coiled-coil region" evidence="1">
    <location>
        <begin position="2"/>
        <end position="43"/>
    </location>
</feature>